<dbReference type="Proteomes" id="UP000198716">
    <property type="component" value="Unassembled WGS sequence"/>
</dbReference>
<keyword evidence="6" id="KW-1185">Reference proteome</keyword>
<evidence type="ECO:0000256" key="1">
    <source>
        <dbReference type="ARBA" id="ARBA00023015"/>
    </source>
</evidence>
<name>A0A1I2AZK0_9ACTN</name>
<gene>
    <name evidence="5" type="ORF">SAMN04487819_114164</name>
</gene>
<accession>A0A1I2AZK0</accession>
<protein>
    <submittedName>
        <fullName evidence="5">Helix-turn-helix domain-containing protein</fullName>
    </submittedName>
</protein>
<dbReference type="Pfam" id="PF20240">
    <property type="entry name" value="DUF6597"/>
    <property type="match status" value="1"/>
</dbReference>
<evidence type="ECO:0000313" key="5">
    <source>
        <dbReference type="EMBL" id="SFE48340.1"/>
    </source>
</evidence>
<evidence type="ECO:0000256" key="2">
    <source>
        <dbReference type="ARBA" id="ARBA00023125"/>
    </source>
</evidence>
<dbReference type="InterPro" id="IPR018060">
    <property type="entry name" value="HTH_AraC"/>
</dbReference>
<keyword evidence="2" id="KW-0238">DNA-binding</keyword>
<dbReference type="PANTHER" id="PTHR46796">
    <property type="entry name" value="HTH-TYPE TRANSCRIPTIONAL ACTIVATOR RHAS-RELATED"/>
    <property type="match status" value="1"/>
</dbReference>
<dbReference type="Pfam" id="PF12833">
    <property type="entry name" value="HTH_18"/>
    <property type="match status" value="1"/>
</dbReference>
<evidence type="ECO:0000256" key="3">
    <source>
        <dbReference type="ARBA" id="ARBA00023163"/>
    </source>
</evidence>
<dbReference type="SMART" id="SM00342">
    <property type="entry name" value="HTH_ARAC"/>
    <property type="match status" value="1"/>
</dbReference>
<evidence type="ECO:0000313" key="6">
    <source>
        <dbReference type="Proteomes" id="UP000198716"/>
    </source>
</evidence>
<organism evidence="5 6">
    <name type="scientific">Actinopolyspora alba</name>
    <dbReference type="NCBI Taxonomy" id="673379"/>
    <lineage>
        <taxon>Bacteria</taxon>
        <taxon>Bacillati</taxon>
        <taxon>Actinomycetota</taxon>
        <taxon>Actinomycetes</taxon>
        <taxon>Actinopolysporales</taxon>
        <taxon>Actinopolysporaceae</taxon>
        <taxon>Actinopolyspora</taxon>
        <taxon>Actinopolyspora alba group</taxon>
    </lineage>
</organism>
<keyword evidence="3" id="KW-0804">Transcription</keyword>
<dbReference type="Gene3D" id="1.10.10.60">
    <property type="entry name" value="Homeodomain-like"/>
    <property type="match status" value="1"/>
</dbReference>
<dbReference type="GO" id="GO:0003700">
    <property type="term" value="F:DNA-binding transcription factor activity"/>
    <property type="evidence" value="ECO:0007669"/>
    <property type="project" value="InterPro"/>
</dbReference>
<keyword evidence="1" id="KW-0805">Transcription regulation</keyword>
<dbReference type="InterPro" id="IPR046532">
    <property type="entry name" value="DUF6597"/>
</dbReference>
<sequence>MLVPRRFAPGRRGIVLLRTSIDAKVSGTMFTSITPGGPVGEFVESIWLHEGGNPARRAELRLPTGAVELMFNLREDSFRLPGGTASSGISRGAVVAGPYRRAYVLDTTQQSRVLGVVFRPGGARPLVEAPLHELCERHVPLEELWGADADLVRERVLAAPDAGARLRTLESVLRERLARRAEAAHSAVAHPAAVAATACLSGALGSRRIGRLGERLGWTPRRVEQVFRADVGLSPKAYQRLWRFRAALEGIDEAGRLGWPAFATAHGYYDQAHLIREFRSHCGLPPTEYLRRRGERLNHVPLPV</sequence>
<dbReference type="PROSITE" id="PS01124">
    <property type="entry name" value="HTH_ARAC_FAMILY_2"/>
    <property type="match status" value="1"/>
</dbReference>
<reference evidence="6" key="1">
    <citation type="submission" date="2016-10" db="EMBL/GenBank/DDBJ databases">
        <authorList>
            <person name="Varghese N."/>
            <person name="Submissions S."/>
        </authorList>
    </citation>
    <scope>NUCLEOTIDE SEQUENCE [LARGE SCALE GENOMIC DNA]</scope>
    <source>
        <strain evidence="6">DSM 45004</strain>
    </source>
</reference>
<feature type="domain" description="HTH araC/xylS-type" evidence="4">
    <location>
        <begin position="208"/>
        <end position="292"/>
    </location>
</feature>
<dbReference type="InterPro" id="IPR050204">
    <property type="entry name" value="AraC_XylS_family_regulators"/>
</dbReference>
<proteinExistence type="predicted"/>
<evidence type="ECO:0000259" key="4">
    <source>
        <dbReference type="PROSITE" id="PS01124"/>
    </source>
</evidence>
<dbReference type="EMBL" id="FOMZ01000014">
    <property type="protein sequence ID" value="SFE48340.1"/>
    <property type="molecule type" value="Genomic_DNA"/>
</dbReference>
<dbReference type="GO" id="GO:0043565">
    <property type="term" value="F:sequence-specific DNA binding"/>
    <property type="evidence" value="ECO:0007669"/>
    <property type="project" value="InterPro"/>
</dbReference>
<dbReference type="AlphaFoldDB" id="A0A1I2AZK0"/>